<gene>
    <name evidence="6" type="ORF">NDI56_02605</name>
</gene>
<keyword evidence="1" id="KW-0285">Flavoprotein</keyword>
<dbReference type="PRINTS" id="PR00368">
    <property type="entry name" value="FADPNR"/>
</dbReference>
<reference evidence="6 7" key="1">
    <citation type="submission" date="2022-06" db="EMBL/GenBank/DDBJ databases">
        <title>Haloarcula sp. a new haloarchaeum isolate from saline soil.</title>
        <authorList>
            <person name="Strakova D."/>
            <person name="Galisteo C."/>
            <person name="Sanchez-Porro C."/>
            <person name="Ventosa A."/>
        </authorList>
    </citation>
    <scope>NUCLEOTIDE SEQUENCE [LARGE SCALE GENOMIC DNA]</scope>
    <source>
        <strain evidence="6 7">S1CR25-12</strain>
    </source>
</reference>
<evidence type="ECO:0000259" key="4">
    <source>
        <dbReference type="Pfam" id="PF00890"/>
    </source>
</evidence>
<dbReference type="Pfam" id="PF00890">
    <property type="entry name" value="FAD_binding_2"/>
    <property type="match status" value="1"/>
</dbReference>
<evidence type="ECO:0000313" key="7">
    <source>
        <dbReference type="Proteomes" id="UP001259659"/>
    </source>
</evidence>
<dbReference type="InterPro" id="IPR023753">
    <property type="entry name" value="FAD/NAD-binding_dom"/>
</dbReference>
<protein>
    <submittedName>
        <fullName evidence="6">FAD-dependent oxidoreductase</fullName>
    </submittedName>
</protein>
<dbReference type="InterPro" id="IPR036188">
    <property type="entry name" value="FAD/NAD-bd_sf"/>
</dbReference>
<dbReference type="RefSeq" id="WP_310917860.1">
    <property type="nucleotide sequence ID" value="NZ_JAMQON010000001.1"/>
</dbReference>
<feature type="compositionally biased region" description="Basic and acidic residues" evidence="3">
    <location>
        <begin position="211"/>
        <end position="225"/>
    </location>
</feature>
<comment type="caution">
    <text evidence="6">The sequence shown here is derived from an EMBL/GenBank/DDBJ whole genome shotgun (WGS) entry which is preliminary data.</text>
</comment>
<dbReference type="EMBL" id="JAMQON010000001">
    <property type="protein sequence ID" value="MDS0258298.1"/>
    <property type="molecule type" value="Genomic_DNA"/>
</dbReference>
<dbReference type="PRINTS" id="PR00469">
    <property type="entry name" value="PNDRDTASEII"/>
</dbReference>
<name>A0ABU2F7Q9_9EURY</name>
<evidence type="ECO:0000256" key="2">
    <source>
        <dbReference type="ARBA" id="ARBA00023002"/>
    </source>
</evidence>
<evidence type="ECO:0000256" key="3">
    <source>
        <dbReference type="SAM" id="MobiDB-lite"/>
    </source>
</evidence>
<dbReference type="Gene3D" id="3.50.50.60">
    <property type="entry name" value="FAD/NAD(P)-binding domain"/>
    <property type="match status" value="1"/>
</dbReference>
<feature type="domain" description="FAD-dependent oxidoreductase 2 FAD-binding" evidence="4">
    <location>
        <begin position="8"/>
        <end position="39"/>
    </location>
</feature>
<feature type="domain" description="FAD/NAD(P)-binding" evidence="5">
    <location>
        <begin position="67"/>
        <end position="164"/>
    </location>
</feature>
<evidence type="ECO:0000313" key="6">
    <source>
        <dbReference type="EMBL" id="MDS0258298.1"/>
    </source>
</evidence>
<dbReference type="Pfam" id="PF07992">
    <property type="entry name" value="Pyr_redox_2"/>
    <property type="match status" value="1"/>
</dbReference>
<keyword evidence="2" id="KW-0560">Oxidoreductase</keyword>
<proteinExistence type="predicted"/>
<dbReference type="PANTHER" id="PTHR48105">
    <property type="entry name" value="THIOREDOXIN REDUCTASE 1-RELATED-RELATED"/>
    <property type="match status" value="1"/>
</dbReference>
<sequence length="248" mass="26616">MAADTPSVVVVGGGVAGLSAALFTARADLATTVVSTGESILNRNAHLENFPGFPAGINPRLLLDLQREQAESAGVEFEDGRIQRVTAVDSGFELLAADGDRYTADYVIAASWSDPTYLDGLDVDLLDRGSKTFVGVDEFGSTGVDGLYAAGRLAEKHHQSIVAAGHGAQVGIAVVEDSDVDFYHDWTVPEGYFTGRDREVPPGCEEIGDEERERREAESLERMREAFAAPYPDEPTMHPSVTADEQAR</sequence>
<dbReference type="InterPro" id="IPR003953">
    <property type="entry name" value="FAD-dep_OxRdtase_2_FAD-bd"/>
</dbReference>
<dbReference type="InterPro" id="IPR050097">
    <property type="entry name" value="Ferredoxin-NADP_redctase_2"/>
</dbReference>
<organism evidence="6 7">
    <name type="scientific">Haloarcula saliterrae</name>
    <dbReference type="NCBI Taxonomy" id="2950534"/>
    <lineage>
        <taxon>Archaea</taxon>
        <taxon>Methanobacteriati</taxon>
        <taxon>Methanobacteriota</taxon>
        <taxon>Stenosarchaea group</taxon>
        <taxon>Halobacteria</taxon>
        <taxon>Halobacteriales</taxon>
        <taxon>Haloarculaceae</taxon>
        <taxon>Haloarcula</taxon>
    </lineage>
</organism>
<evidence type="ECO:0000259" key="5">
    <source>
        <dbReference type="Pfam" id="PF07992"/>
    </source>
</evidence>
<evidence type="ECO:0000256" key="1">
    <source>
        <dbReference type="ARBA" id="ARBA00022630"/>
    </source>
</evidence>
<keyword evidence="7" id="KW-1185">Reference proteome</keyword>
<accession>A0ABU2F7Q9</accession>
<dbReference type="Proteomes" id="UP001259659">
    <property type="component" value="Unassembled WGS sequence"/>
</dbReference>
<feature type="region of interest" description="Disordered" evidence="3">
    <location>
        <begin position="201"/>
        <end position="248"/>
    </location>
</feature>
<dbReference type="SUPFAM" id="SSF51905">
    <property type="entry name" value="FAD/NAD(P)-binding domain"/>
    <property type="match status" value="1"/>
</dbReference>